<comment type="caution">
    <text evidence="1">The sequence shown here is derived from an EMBL/GenBank/DDBJ whole genome shotgun (WGS) entry which is preliminary data.</text>
</comment>
<protein>
    <submittedName>
        <fullName evidence="1">Uncharacterized protein</fullName>
    </submittedName>
</protein>
<name>W7TS97_9STRA</name>
<dbReference type="EMBL" id="AZIL01001784">
    <property type="protein sequence ID" value="EWM23209.1"/>
    <property type="molecule type" value="Genomic_DNA"/>
</dbReference>
<reference evidence="1 2" key="1">
    <citation type="journal article" date="2014" name="Mol. Plant">
        <title>Chromosome Scale Genome Assembly and Transcriptome Profiling of Nannochloropsis gaditana in Nitrogen Depletion.</title>
        <authorList>
            <person name="Corteggiani Carpinelli E."/>
            <person name="Telatin A."/>
            <person name="Vitulo N."/>
            <person name="Forcato C."/>
            <person name="D'Angelo M."/>
            <person name="Schiavon R."/>
            <person name="Vezzi A."/>
            <person name="Giacometti G.M."/>
            <person name="Morosinotto T."/>
            <person name="Valle G."/>
        </authorList>
    </citation>
    <scope>NUCLEOTIDE SEQUENCE [LARGE SCALE GENOMIC DNA]</scope>
    <source>
        <strain evidence="1 2">B-31</strain>
    </source>
</reference>
<sequence length="67" mass="7492">MERLLTEEEKKRLQASRPSGRAFQLNGATVDPFVLLMAEKRNVIRQECLGWTLALSGVIALGAYSKE</sequence>
<dbReference type="Proteomes" id="UP000019335">
    <property type="component" value="Chromosome 18"/>
</dbReference>
<evidence type="ECO:0000313" key="1">
    <source>
        <dbReference type="EMBL" id="EWM23209.1"/>
    </source>
</evidence>
<dbReference type="AlphaFoldDB" id="W7TS97"/>
<gene>
    <name evidence="1" type="ORF">Naga_101900g2</name>
</gene>
<dbReference type="OrthoDB" id="10440742at2759"/>
<accession>W7TS97</accession>
<keyword evidence="2" id="KW-1185">Reference proteome</keyword>
<organism evidence="1 2">
    <name type="scientific">Nannochloropsis gaditana</name>
    <dbReference type="NCBI Taxonomy" id="72520"/>
    <lineage>
        <taxon>Eukaryota</taxon>
        <taxon>Sar</taxon>
        <taxon>Stramenopiles</taxon>
        <taxon>Ochrophyta</taxon>
        <taxon>Eustigmatophyceae</taxon>
        <taxon>Eustigmatales</taxon>
        <taxon>Monodopsidaceae</taxon>
        <taxon>Nannochloropsis</taxon>
    </lineage>
</organism>
<evidence type="ECO:0000313" key="2">
    <source>
        <dbReference type="Proteomes" id="UP000019335"/>
    </source>
</evidence>
<proteinExistence type="predicted"/>